<dbReference type="FunFam" id="3.30.420.100:FF:000001">
    <property type="entry name" value="50S ribosomal protein L18"/>
    <property type="match status" value="1"/>
</dbReference>
<keyword evidence="9" id="KW-1185">Reference proteome</keyword>
<gene>
    <name evidence="7 8" type="primary">rplR</name>
    <name evidence="8" type="ORF">FUAX_33650</name>
</gene>
<dbReference type="Pfam" id="PF00861">
    <property type="entry name" value="Ribosomal_L18p"/>
    <property type="match status" value="1"/>
</dbReference>
<evidence type="ECO:0000313" key="9">
    <source>
        <dbReference type="Proteomes" id="UP001348817"/>
    </source>
</evidence>
<dbReference type="GO" id="GO:0003735">
    <property type="term" value="F:structural constituent of ribosome"/>
    <property type="evidence" value="ECO:0007669"/>
    <property type="project" value="InterPro"/>
</dbReference>
<evidence type="ECO:0000313" key="8">
    <source>
        <dbReference type="EMBL" id="BDD10933.1"/>
    </source>
</evidence>
<dbReference type="InterPro" id="IPR005484">
    <property type="entry name" value="Ribosomal_uL18_bac/plant/anim"/>
</dbReference>
<keyword evidence="3 7" id="KW-0694">RNA-binding</keyword>
<comment type="subunit">
    <text evidence="7">Part of the 50S ribosomal subunit; part of the 5S rRNA/L5/L18/L25 subcomplex. Contacts the 5S and 23S rRNAs.</text>
</comment>
<evidence type="ECO:0000256" key="5">
    <source>
        <dbReference type="ARBA" id="ARBA00023274"/>
    </source>
</evidence>
<dbReference type="SUPFAM" id="SSF53137">
    <property type="entry name" value="Translational machinery components"/>
    <property type="match status" value="1"/>
</dbReference>
<name>A0AAU9CL52_9BACT</name>
<dbReference type="EMBL" id="AP025314">
    <property type="protein sequence ID" value="BDD10933.1"/>
    <property type="molecule type" value="Genomic_DNA"/>
</dbReference>
<dbReference type="PANTHER" id="PTHR12899">
    <property type="entry name" value="39S RIBOSOMAL PROTEIN L18, MITOCHONDRIAL"/>
    <property type="match status" value="1"/>
</dbReference>
<evidence type="ECO:0000256" key="2">
    <source>
        <dbReference type="ARBA" id="ARBA00022730"/>
    </source>
</evidence>
<comment type="function">
    <text evidence="7">This is one of the proteins that bind and probably mediate the attachment of the 5S RNA into the large ribosomal subunit, where it forms part of the central protuberance.</text>
</comment>
<dbReference type="InterPro" id="IPR004389">
    <property type="entry name" value="Ribosomal_uL18_bac-type"/>
</dbReference>
<dbReference type="GO" id="GO:0022625">
    <property type="term" value="C:cytosolic large ribosomal subunit"/>
    <property type="evidence" value="ECO:0007669"/>
    <property type="project" value="TreeGrafter"/>
</dbReference>
<dbReference type="GO" id="GO:0008097">
    <property type="term" value="F:5S rRNA binding"/>
    <property type="evidence" value="ECO:0007669"/>
    <property type="project" value="TreeGrafter"/>
</dbReference>
<dbReference type="PANTHER" id="PTHR12899:SF3">
    <property type="entry name" value="LARGE RIBOSOMAL SUBUNIT PROTEIN UL18M"/>
    <property type="match status" value="1"/>
</dbReference>
<evidence type="ECO:0000256" key="4">
    <source>
        <dbReference type="ARBA" id="ARBA00022980"/>
    </source>
</evidence>
<evidence type="ECO:0000256" key="7">
    <source>
        <dbReference type="HAMAP-Rule" id="MF_01337"/>
    </source>
</evidence>
<evidence type="ECO:0000256" key="6">
    <source>
        <dbReference type="ARBA" id="ARBA00035197"/>
    </source>
</evidence>
<dbReference type="Gene3D" id="3.30.420.100">
    <property type="match status" value="1"/>
</dbReference>
<keyword evidence="2 7" id="KW-0699">rRNA-binding</keyword>
<proteinExistence type="inferred from homology"/>
<sequence>MAIKNKKVARRLRIKRGIRRRISGTAQKPRLAVFKSNTAIYAQLVDDVKGATLAHATSRDLGSKKNCNIETSEKVGALLAERATAAGVTQVVFDRSGYVYHGKVKALAQGARNGGLKF</sequence>
<dbReference type="GO" id="GO:0006412">
    <property type="term" value="P:translation"/>
    <property type="evidence" value="ECO:0007669"/>
    <property type="project" value="UniProtKB-UniRule"/>
</dbReference>
<dbReference type="CDD" id="cd00432">
    <property type="entry name" value="Ribosomal_L18_L5e"/>
    <property type="match status" value="1"/>
</dbReference>
<dbReference type="Proteomes" id="UP001348817">
    <property type="component" value="Chromosome"/>
</dbReference>
<evidence type="ECO:0000256" key="1">
    <source>
        <dbReference type="ARBA" id="ARBA00007116"/>
    </source>
</evidence>
<accession>A0AAU9CL52</accession>
<evidence type="ECO:0000256" key="3">
    <source>
        <dbReference type="ARBA" id="ARBA00022884"/>
    </source>
</evidence>
<protein>
    <recommendedName>
        <fullName evidence="6 7">Large ribosomal subunit protein uL18</fullName>
    </recommendedName>
</protein>
<dbReference type="KEGG" id="fax:FUAX_33650"/>
<keyword evidence="4 7" id="KW-0689">Ribosomal protein</keyword>
<comment type="similarity">
    <text evidence="1 7">Belongs to the universal ribosomal protein uL18 family.</text>
</comment>
<keyword evidence="5 7" id="KW-0687">Ribonucleoprotein</keyword>
<dbReference type="NCBIfam" id="TIGR00060">
    <property type="entry name" value="L18_bact"/>
    <property type="match status" value="1"/>
</dbReference>
<dbReference type="RefSeq" id="WP_338392460.1">
    <property type="nucleotide sequence ID" value="NZ_AP025314.1"/>
</dbReference>
<organism evidence="8 9">
    <name type="scientific">Fulvitalea axinellae</name>
    <dbReference type="NCBI Taxonomy" id="1182444"/>
    <lineage>
        <taxon>Bacteria</taxon>
        <taxon>Pseudomonadati</taxon>
        <taxon>Bacteroidota</taxon>
        <taxon>Cytophagia</taxon>
        <taxon>Cytophagales</taxon>
        <taxon>Persicobacteraceae</taxon>
        <taxon>Fulvitalea</taxon>
    </lineage>
</organism>
<reference evidence="8 9" key="1">
    <citation type="submission" date="2021-12" db="EMBL/GenBank/DDBJ databases">
        <title>Genome sequencing of bacteria with rrn-lacking chromosome and rrn-plasmid.</title>
        <authorList>
            <person name="Anda M."/>
            <person name="Iwasaki W."/>
        </authorList>
    </citation>
    <scope>NUCLEOTIDE SEQUENCE [LARGE SCALE GENOMIC DNA]</scope>
    <source>
        <strain evidence="8 9">DSM 100852</strain>
    </source>
</reference>
<dbReference type="InterPro" id="IPR057268">
    <property type="entry name" value="Ribosomal_L18"/>
</dbReference>
<dbReference type="HAMAP" id="MF_01337_B">
    <property type="entry name" value="Ribosomal_uL18_B"/>
    <property type="match status" value="1"/>
</dbReference>
<dbReference type="AlphaFoldDB" id="A0AAU9CL52"/>